<dbReference type="PANTHER" id="PTHR10629">
    <property type="entry name" value="CYTOSINE-SPECIFIC METHYLTRANSFERASE"/>
    <property type="match status" value="1"/>
</dbReference>
<dbReference type="InterPro" id="IPR050390">
    <property type="entry name" value="C5-Methyltransferase"/>
</dbReference>
<dbReference type="GO" id="GO:0044027">
    <property type="term" value="P:negative regulation of gene expression via chromosomal CpG island methylation"/>
    <property type="evidence" value="ECO:0007669"/>
    <property type="project" value="TreeGrafter"/>
</dbReference>
<evidence type="ECO:0000256" key="4">
    <source>
        <dbReference type="ARBA" id="ARBA00022747"/>
    </source>
</evidence>
<evidence type="ECO:0000256" key="1">
    <source>
        <dbReference type="ARBA" id="ARBA00022603"/>
    </source>
</evidence>
<dbReference type="GO" id="GO:0003886">
    <property type="term" value="F:DNA (cytosine-5-)-methyltransferase activity"/>
    <property type="evidence" value="ECO:0007669"/>
    <property type="project" value="UniProtKB-EC"/>
</dbReference>
<proteinExistence type="inferred from homology"/>
<protein>
    <recommendedName>
        <fullName evidence="7">Cytosine-specific methyltransferase</fullName>
        <ecNumber evidence="7">2.1.1.37</ecNumber>
    </recommendedName>
</protein>
<organism evidence="8">
    <name type="scientific">uncultured Microbacterium sp</name>
    <dbReference type="NCBI Taxonomy" id="191216"/>
    <lineage>
        <taxon>Bacteria</taxon>
        <taxon>Bacillati</taxon>
        <taxon>Actinomycetota</taxon>
        <taxon>Actinomycetes</taxon>
        <taxon>Micrococcales</taxon>
        <taxon>Microbacteriaceae</taxon>
        <taxon>Microbacterium</taxon>
        <taxon>environmental samples</taxon>
    </lineage>
</organism>
<dbReference type="SUPFAM" id="SSF53335">
    <property type="entry name" value="S-adenosyl-L-methionine-dependent methyltransferases"/>
    <property type="match status" value="1"/>
</dbReference>
<name>A0A1Y5NUD5_9MICO</name>
<dbReference type="EC" id="2.1.1.37" evidence="7"/>
<dbReference type="PANTHER" id="PTHR10629:SF52">
    <property type="entry name" value="DNA (CYTOSINE-5)-METHYLTRANSFERASE 1"/>
    <property type="match status" value="1"/>
</dbReference>
<dbReference type="InterPro" id="IPR001525">
    <property type="entry name" value="C5_MeTfrase"/>
</dbReference>
<gene>
    <name evidence="8" type="primary">bbvIM</name>
    <name evidence="8" type="ORF">MIPYR_10116</name>
</gene>
<evidence type="ECO:0000256" key="7">
    <source>
        <dbReference type="RuleBase" id="RU000417"/>
    </source>
</evidence>
<sequence length="360" mass="39724">MEIALGLNFTMGELFSGPGGMAAGAHLAASRLGVDLRHGWANDYDDATCQTYLANIHGATPETVHCEDVRNLDVKSLRRIDGFAFGFPCNDYSVVGENLGLNGEFGPLYRYGIDVLDHHQPEWFVAENVSGLKSSNGGSDFEQILDAMSAAGPGYTLTPHLYRFEEYGVPQRRHRIIIVGVRSDLRVEFRVPAPSHPTADTWETASRALAGIPAWATNQELTRQSPRVVERLSYIEPGQNAFNADIPADLRLNIKGVTLSHIYRRLHPNQPAYTMTGSGGGGTHGYHWEEPRALTNRERARLQTFPDDFTFKGTKESVRKQVGMAVPVLGAQRIFEALFKTFSGTTYASIDSNLQSRLLA</sequence>
<dbReference type="AlphaFoldDB" id="A0A1Y5NUD5"/>
<keyword evidence="2 5" id="KW-0808">Transferase</keyword>
<dbReference type="EMBL" id="FLQR01000001">
    <property type="protein sequence ID" value="SBS69935.1"/>
    <property type="molecule type" value="Genomic_DNA"/>
</dbReference>
<dbReference type="InterPro" id="IPR018117">
    <property type="entry name" value="C5_DNA_meth_AS"/>
</dbReference>
<dbReference type="PROSITE" id="PS00094">
    <property type="entry name" value="C5_MTASE_1"/>
    <property type="match status" value="1"/>
</dbReference>
<keyword evidence="4" id="KW-0680">Restriction system</keyword>
<dbReference type="Pfam" id="PF00145">
    <property type="entry name" value="DNA_methylase"/>
    <property type="match status" value="1"/>
</dbReference>
<dbReference type="GO" id="GO:0003677">
    <property type="term" value="F:DNA binding"/>
    <property type="evidence" value="ECO:0007669"/>
    <property type="project" value="TreeGrafter"/>
</dbReference>
<dbReference type="GO" id="GO:0009307">
    <property type="term" value="P:DNA restriction-modification system"/>
    <property type="evidence" value="ECO:0007669"/>
    <property type="project" value="UniProtKB-KW"/>
</dbReference>
<evidence type="ECO:0000256" key="6">
    <source>
        <dbReference type="RuleBase" id="RU000416"/>
    </source>
</evidence>
<evidence type="ECO:0000313" key="8">
    <source>
        <dbReference type="EMBL" id="SBS69935.1"/>
    </source>
</evidence>
<dbReference type="GO" id="GO:0032259">
    <property type="term" value="P:methylation"/>
    <property type="evidence" value="ECO:0007669"/>
    <property type="project" value="UniProtKB-KW"/>
</dbReference>
<dbReference type="NCBIfam" id="TIGR00675">
    <property type="entry name" value="dcm"/>
    <property type="match status" value="1"/>
</dbReference>
<comment type="similarity">
    <text evidence="5 6">Belongs to the class I-like SAM-binding methyltransferase superfamily. C5-methyltransferase family.</text>
</comment>
<evidence type="ECO:0000256" key="5">
    <source>
        <dbReference type="PROSITE-ProRule" id="PRU01016"/>
    </source>
</evidence>
<feature type="active site" evidence="5">
    <location>
        <position position="89"/>
    </location>
</feature>
<accession>A0A1Y5NUD5</accession>
<evidence type="ECO:0000256" key="2">
    <source>
        <dbReference type="ARBA" id="ARBA00022679"/>
    </source>
</evidence>
<dbReference type="PROSITE" id="PS51679">
    <property type="entry name" value="SAM_MT_C5"/>
    <property type="match status" value="1"/>
</dbReference>
<evidence type="ECO:0000256" key="3">
    <source>
        <dbReference type="ARBA" id="ARBA00022691"/>
    </source>
</evidence>
<dbReference type="Gene3D" id="3.90.120.10">
    <property type="entry name" value="DNA Methylase, subunit A, domain 2"/>
    <property type="match status" value="1"/>
</dbReference>
<dbReference type="InterPro" id="IPR029063">
    <property type="entry name" value="SAM-dependent_MTases_sf"/>
</dbReference>
<dbReference type="PRINTS" id="PR00105">
    <property type="entry name" value="C5METTRFRASE"/>
</dbReference>
<reference evidence="8" key="1">
    <citation type="submission" date="2016-03" db="EMBL/GenBank/DDBJ databases">
        <authorList>
            <person name="Ploux O."/>
        </authorList>
    </citation>
    <scope>NUCLEOTIDE SEQUENCE</scope>
    <source>
        <strain evidence="8">UC1</strain>
    </source>
</reference>
<dbReference type="RefSeq" id="WP_295572334.1">
    <property type="nucleotide sequence ID" value="NZ_FLQR01000001.1"/>
</dbReference>
<comment type="catalytic activity">
    <reaction evidence="7">
        <text>a 2'-deoxycytidine in DNA + S-adenosyl-L-methionine = a 5-methyl-2'-deoxycytidine in DNA + S-adenosyl-L-homocysteine + H(+)</text>
        <dbReference type="Rhea" id="RHEA:13681"/>
        <dbReference type="Rhea" id="RHEA-COMP:11369"/>
        <dbReference type="Rhea" id="RHEA-COMP:11370"/>
        <dbReference type="ChEBI" id="CHEBI:15378"/>
        <dbReference type="ChEBI" id="CHEBI:57856"/>
        <dbReference type="ChEBI" id="CHEBI:59789"/>
        <dbReference type="ChEBI" id="CHEBI:85452"/>
        <dbReference type="ChEBI" id="CHEBI:85454"/>
        <dbReference type="EC" id="2.1.1.37"/>
    </reaction>
</comment>
<keyword evidence="1 5" id="KW-0489">Methyltransferase</keyword>
<dbReference type="Gene3D" id="3.40.50.150">
    <property type="entry name" value="Vaccinia Virus protein VP39"/>
    <property type="match status" value="1"/>
</dbReference>
<keyword evidence="3 5" id="KW-0949">S-adenosyl-L-methionine</keyword>